<dbReference type="GO" id="GO:0016887">
    <property type="term" value="F:ATP hydrolysis activity"/>
    <property type="evidence" value="ECO:0007669"/>
    <property type="project" value="InterPro"/>
</dbReference>
<evidence type="ECO:0000256" key="2">
    <source>
        <dbReference type="ARBA" id="ARBA00005417"/>
    </source>
</evidence>
<dbReference type="InterPro" id="IPR017871">
    <property type="entry name" value="ABC_transporter-like_CS"/>
</dbReference>
<dbReference type="NCBIfam" id="NF008453">
    <property type="entry name" value="PRK11308.1"/>
    <property type="match status" value="2"/>
</dbReference>
<keyword evidence="5" id="KW-0997">Cell inner membrane</keyword>
<dbReference type="PANTHER" id="PTHR43297">
    <property type="entry name" value="OLIGOPEPTIDE TRANSPORT ATP-BINDING PROTEIN APPD"/>
    <property type="match status" value="1"/>
</dbReference>
<sequence length="587" mass="63206">MSTPLLSVQELTVTARLAGETRTLIDAVSFDLAQGEILGLVGESGSGKSMICRSLVQLLPSRAIEITAGTVMFEGRDLTRLDEAAMRAIRGGDIGMIFQNPTSHLDPVMRVGEQIAEGIRYHQGASKRDARKAAIEILSQVGLPDSKRQYDNYAHEFSGGMRQRVMIGIALSCNPTILIADEPTTALDVTVQAQILRLLMDIRDQRGLSIILITHDLGIVAQTCDSIAVLRGGRLLEHGPKRSLLAAPKDPYTISLIASHPSMPAGIADASEEHSLEPTTDAISPPIAPLLEIDDLVVRFPASGTSLFNGSGKFITAVNGVSMQVMAGDTIGIVGESGSGKSTLARAILGLTPLTSGHVTFAGADLALDRTKALAKLRRETAMVFQDPYNALNPRLTIGDMLAEVLKVQDKVPADGIQTRIHQLLDLVGLERAFATRKPHTMSGGQCQRAGIARALAVNPKLIVADECVAALDVTIQAQIIDLFRDLKERMNLTLIFIAHDLAIVRNLCERVVVMYRGDIVEEGLSEAVFANPRHPYTAALISAIPDINPDKRLPRLAEQIQADRADIATGLKHPITMNSTTRELPI</sequence>
<dbReference type="PROSITE" id="PS50893">
    <property type="entry name" value="ABC_TRANSPORTER_2"/>
    <property type="match status" value="2"/>
</dbReference>
<evidence type="ECO:0000259" key="10">
    <source>
        <dbReference type="PROSITE" id="PS50893"/>
    </source>
</evidence>
<evidence type="ECO:0000313" key="11">
    <source>
        <dbReference type="EMBL" id="PIO41374.1"/>
    </source>
</evidence>
<dbReference type="EMBL" id="MZMT01000062">
    <property type="protein sequence ID" value="PIO41374.1"/>
    <property type="molecule type" value="Genomic_DNA"/>
</dbReference>
<evidence type="ECO:0000256" key="5">
    <source>
        <dbReference type="ARBA" id="ARBA00022519"/>
    </source>
</evidence>
<organism evidence="11 12">
    <name type="scientific">Phyllobacterium zundukense</name>
    <dbReference type="NCBI Taxonomy" id="1867719"/>
    <lineage>
        <taxon>Bacteria</taxon>
        <taxon>Pseudomonadati</taxon>
        <taxon>Pseudomonadota</taxon>
        <taxon>Alphaproteobacteria</taxon>
        <taxon>Hyphomicrobiales</taxon>
        <taxon>Phyllobacteriaceae</taxon>
        <taxon>Phyllobacterium</taxon>
    </lineage>
</organism>
<keyword evidence="12" id="KW-1185">Reference proteome</keyword>
<keyword evidence="9" id="KW-0472">Membrane</keyword>
<keyword evidence="3" id="KW-0813">Transport</keyword>
<dbReference type="InterPro" id="IPR003593">
    <property type="entry name" value="AAA+_ATPase"/>
</dbReference>
<keyword evidence="8" id="KW-1278">Translocase</keyword>
<accession>A0A2N9VPF6</accession>
<evidence type="ECO:0000256" key="1">
    <source>
        <dbReference type="ARBA" id="ARBA00004417"/>
    </source>
</evidence>
<dbReference type="FunFam" id="3.40.50.300:FF:000016">
    <property type="entry name" value="Oligopeptide ABC transporter ATP-binding component"/>
    <property type="match status" value="2"/>
</dbReference>
<keyword evidence="7 11" id="KW-0067">ATP-binding</keyword>
<dbReference type="AlphaFoldDB" id="A0A2N9VPF6"/>
<dbReference type="Proteomes" id="UP000232163">
    <property type="component" value="Unassembled WGS sequence"/>
</dbReference>
<dbReference type="Pfam" id="PF08352">
    <property type="entry name" value="oligo_HPY"/>
    <property type="match status" value="2"/>
</dbReference>
<evidence type="ECO:0000256" key="3">
    <source>
        <dbReference type="ARBA" id="ARBA00022448"/>
    </source>
</evidence>
<dbReference type="GO" id="GO:0005886">
    <property type="term" value="C:plasma membrane"/>
    <property type="evidence" value="ECO:0007669"/>
    <property type="project" value="UniProtKB-SubCell"/>
</dbReference>
<dbReference type="InterPro" id="IPR003439">
    <property type="entry name" value="ABC_transporter-like_ATP-bd"/>
</dbReference>
<dbReference type="CDD" id="cd03257">
    <property type="entry name" value="ABC_NikE_OppD_transporters"/>
    <property type="match status" value="2"/>
</dbReference>
<feature type="domain" description="ABC transporter" evidence="10">
    <location>
        <begin position="291"/>
        <end position="542"/>
    </location>
</feature>
<dbReference type="PROSITE" id="PS00211">
    <property type="entry name" value="ABC_TRANSPORTER_1"/>
    <property type="match status" value="2"/>
</dbReference>
<keyword evidence="4" id="KW-1003">Cell membrane</keyword>
<protein>
    <submittedName>
        <fullName evidence="11">ABC transporter ATP-binding protein</fullName>
    </submittedName>
</protein>
<evidence type="ECO:0000256" key="9">
    <source>
        <dbReference type="ARBA" id="ARBA00023136"/>
    </source>
</evidence>
<evidence type="ECO:0000256" key="8">
    <source>
        <dbReference type="ARBA" id="ARBA00022967"/>
    </source>
</evidence>
<dbReference type="GO" id="GO:0055085">
    <property type="term" value="P:transmembrane transport"/>
    <property type="evidence" value="ECO:0007669"/>
    <property type="project" value="UniProtKB-ARBA"/>
</dbReference>
<dbReference type="NCBIfam" id="NF007739">
    <property type="entry name" value="PRK10419.1"/>
    <property type="match status" value="2"/>
</dbReference>
<dbReference type="SMART" id="SM00382">
    <property type="entry name" value="AAA"/>
    <property type="match status" value="2"/>
</dbReference>
<evidence type="ECO:0000256" key="6">
    <source>
        <dbReference type="ARBA" id="ARBA00022741"/>
    </source>
</evidence>
<evidence type="ECO:0000256" key="7">
    <source>
        <dbReference type="ARBA" id="ARBA00022840"/>
    </source>
</evidence>
<comment type="similarity">
    <text evidence="2">Belongs to the ABC transporter superfamily.</text>
</comment>
<dbReference type="KEGG" id="pht:BLM14_24135"/>
<dbReference type="OrthoDB" id="9802264at2"/>
<dbReference type="SUPFAM" id="SSF52540">
    <property type="entry name" value="P-loop containing nucleoside triphosphate hydrolases"/>
    <property type="match status" value="2"/>
</dbReference>
<dbReference type="GO" id="GO:0005524">
    <property type="term" value="F:ATP binding"/>
    <property type="evidence" value="ECO:0007669"/>
    <property type="project" value="UniProtKB-KW"/>
</dbReference>
<dbReference type="Gene3D" id="3.40.50.300">
    <property type="entry name" value="P-loop containing nucleotide triphosphate hydrolases"/>
    <property type="match status" value="2"/>
</dbReference>
<gene>
    <name evidence="11" type="ORF">B5P45_28700</name>
</gene>
<comment type="subcellular location">
    <subcellularLocation>
        <location evidence="1">Cell inner membrane</location>
        <topology evidence="1">Peripheral membrane protein</topology>
    </subcellularLocation>
</comment>
<reference evidence="12" key="1">
    <citation type="journal article" date="2017" name="Int J Environ Stud">
        <title>Does the Miocene-Pliocene relict legume Oxytropis triphylla form nitrogen-fixing nodules with a combination of bacterial strains?</title>
        <authorList>
            <person name="Safronova V."/>
            <person name="Belimov A."/>
            <person name="Sazanova A."/>
            <person name="Kuznetsova I."/>
            <person name="Popova J."/>
            <person name="Andronov E."/>
            <person name="Verkhozina A."/>
            <person name="Tikhonovich I."/>
        </authorList>
    </citation>
    <scope>NUCLEOTIDE SEQUENCE [LARGE SCALE GENOMIC DNA]</scope>
    <source>
        <strain evidence="12">Tri-38</strain>
    </source>
</reference>
<dbReference type="PANTHER" id="PTHR43297:SF14">
    <property type="entry name" value="ATPASE AAA-TYPE CORE DOMAIN-CONTAINING PROTEIN"/>
    <property type="match status" value="1"/>
</dbReference>
<feature type="domain" description="ABC transporter" evidence="10">
    <location>
        <begin position="6"/>
        <end position="257"/>
    </location>
</feature>
<comment type="caution">
    <text evidence="11">The sequence shown here is derived from an EMBL/GenBank/DDBJ whole genome shotgun (WGS) entry which is preliminary data.</text>
</comment>
<proteinExistence type="inferred from homology"/>
<evidence type="ECO:0000256" key="4">
    <source>
        <dbReference type="ARBA" id="ARBA00022475"/>
    </source>
</evidence>
<evidence type="ECO:0000313" key="12">
    <source>
        <dbReference type="Proteomes" id="UP000232163"/>
    </source>
</evidence>
<dbReference type="InterPro" id="IPR050388">
    <property type="entry name" value="ABC_Ni/Peptide_Import"/>
</dbReference>
<dbReference type="InterPro" id="IPR027417">
    <property type="entry name" value="P-loop_NTPase"/>
</dbReference>
<dbReference type="InterPro" id="IPR013563">
    <property type="entry name" value="Oligopep_ABC_C"/>
</dbReference>
<dbReference type="Pfam" id="PF00005">
    <property type="entry name" value="ABC_tran"/>
    <property type="match status" value="2"/>
</dbReference>
<dbReference type="GO" id="GO:0015833">
    <property type="term" value="P:peptide transport"/>
    <property type="evidence" value="ECO:0007669"/>
    <property type="project" value="InterPro"/>
</dbReference>
<dbReference type="RefSeq" id="WP_100002574.1">
    <property type="nucleotide sequence ID" value="NZ_CP017942.1"/>
</dbReference>
<keyword evidence="6" id="KW-0547">Nucleotide-binding</keyword>
<name>A0A2N9VPF6_9HYPH</name>